<keyword evidence="3" id="KW-1185">Reference proteome</keyword>
<dbReference type="InterPro" id="IPR001173">
    <property type="entry name" value="Glyco_trans_2-like"/>
</dbReference>
<evidence type="ECO:0000313" key="2">
    <source>
        <dbReference type="EMBL" id="RST89842.1"/>
    </source>
</evidence>
<reference evidence="2 3" key="1">
    <citation type="submission" date="2018-03" db="EMBL/GenBank/DDBJ databases">
        <authorList>
            <person name="Gulvik C.A."/>
        </authorList>
    </citation>
    <scope>NUCLEOTIDE SEQUENCE [LARGE SCALE GENOMIC DNA]</scope>
    <source>
        <strain evidence="2 3">JCM 31581</strain>
    </source>
</reference>
<protein>
    <recommendedName>
        <fullName evidence="1">Glycosyltransferase 2-like domain-containing protein</fullName>
    </recommendedName>
</protein>
<comment type="caution">
    <text evidence="2">The sequence shown here is derived from an EMBL/GenBank/DDBJ whole genome shotgun (WGS) entry which is preliminary data.</text>
</comment>
<dbReference type="RefSeq" id="WP_125942454.1">
    <property type="nucleotide sequence ID" value="NZ_PXZH01000001.1"/>
</dbReference>
<dbReference type="AlphaFoldDB" id="A0A429Z836"/>
<dbReference type="InterPro" id="IPR029044">
    <property type="entry name" value="Nucleotide-diphossugar_trans"/>
</dbReference>
<dbReference type="SUPFAM" id="SSF53448">
    <property type="entry name" value="Nucleotide-diphospho-sugar transferases"/>
    <property type="match status" value="1"/>
</dbReference>
<name>A0A429Z836_9ENTE</name>
<evidence type="ECO:0000313" key="3">
    <source>
        <dbReference type="Proteomes" id="UP000277864"/>
    </source>
</evidence>
<organism evidence="2 3">
    <name type="scientific">Vagococcus humatus</name>
    <dbReference type="NCBI Taxonomy" id="1889241"/>
    <lineage>
        <taxon>Bacteria</taxon>
        <taxon>Bacillati</taxon>
        <taxon>Bacillota</taxon>
        <taxon>Bacilli</taxon>
        <taxon>Lactobacillales</taxon>
        <taxon>Enterococcaceae</taxon>
        <taxon>Vagococcus</taxon>
    </lineage>
</organism>
<sequence length="284" mass="32840">MLAVIVIYQQEKVEVVAYRTLIQALSTLSFKEPVEILIYDHSPQAFWQRSDFQHEKVPVTYVADPRNLGLSTAYNYGWELLKQRQLDWLLLLDQDTTLTSDYLAELMDAMAHQPEAVVKVPQIYQGETLLAPTKAGQAVLPGIYEGEAVVSLNSGTCIHQSVLETLQGFTDEFPLDYLDHWFFFQVMSLGVKLQVLRSKLEHHLSMSEIETVSATRLRSVLEAEKRFIYRYQPEKKGQYRRHFWLRLIKYLVKDPKKVPLAWNIFRQPISEKGYEGGKVNGKTD</sequence>
<dbReference type="Proteomes" id="UP000277864">
    <property type="component" value="Unassembled WGS sequence"/>
</dbReference>
<dbReference type="EMBL" id="PXZH01000001">
    <property type="protein sequence ID" value="RST89842.1"/>
    <property type="molecule type" value="Genomic_DNA"/>
</dbReference>
<proteinExistence type="predicted"/>
<gene>
    <name evidence="2" type="ORF">C7P63_01825</name>
</gene>
<dbReference type="Gene3D" id="3.90.550.10">
    <property type="entry name" value="Spore Coat Polysaccharide Biosynthesis Protein SpsA, Chain A"/>
    <property type="match status" value="1"/>
</dbReference>
<accession>A0A429Z836</accession>
<feature type="domain" description="Glycosyltransferase 2-like" evidence="1">
    <location>
        <begin position="19"/>
        <end position="132"/>
    </location>
</feature>
<evidence type="ECO:0000259" key="1">
    <source>
        <dbReference type="Pfam" id="PF00535"/>
    </source>
</evidence>
<dbReference type="OrthoDB" id="119253at2"/>
<dbReference type="Pfam" id="PF00535">
    <property type="entry name" value="Glycos_transf_2"/>
    <property type="match status" value="1"/>
</dbReference>